<dbReference type="Proteomes" id="UP000027190">
    <property type="component" value="Unassembled WGS sequence"/>
</dbReference>
<evidence type="ECO:0000256" key="1">
    <source>
        <dbReference type="SAM" id="Phobius"/>
    </source>
</evidence>
<comment type="caution">
    <text evidence="2">The sequence shown here is derived from an EMBL/GenBank/DDBJ whole genome shotgun (WGS) entry which is preliminary data.</text>
</comment>
<proteinExistence type="predicted"/>
<name>A0A062UP12_9PROT</name>
<organism evidence="2 3">
    <name type="scientific">Hyphomonas chukchiensis</name>
    <dbReference type="NCBI Taxonomy" id="1280947"/>
    <lineage>
        <taxon>Bacteria</taxon>
        <taxon>Pseudomonadati</taxon>
        <taxon>Pseudomonadota</taxon>
        <taxon>Alphaproteobacteria</taxon>
        <taxon>Hyphomonadales</taxon>
        <taxon>Hyphomonadaceae</taxon>
        <taxon>Hyphomonas</taxon>
    </lineage>
</organism>
<feature type="transmembrane region" description="Helical" evidence="1">
    <location>
        <begin position="46"/>
        <end position="63"/>
    </location>
</feature>
<evidence type="ECO:0000313" key="3">
    <source>
        <dbReference type="Proteomes" id="UP000027190"/>
    </source>
</evidence>
<feature type="transmembrane region" description="Helical" evidence="1">
    <location>
        <begin position="6"/>
        <end position="26"/>
    </location>
</feature>
<dbReference type="EMBL" id="AWFG01000023">
    <property type="protein sequence ID" value="KCZ58308.1"/>
    <property type="molecule type" value="Genomic_DNA"/>
</dbReference>
<keyword evidence="3" id="KW-1185">Reference proteome</keyword>
<dbReference type="AlphaFoldDB" id="A0A062UP12"/>
<accession>A0A062UP12</accession>
<keyword evidence="1" id="KW-0472">Membrane</keyword>
<sequence length="86" mass="9358">MSAFAVSALYWLASGLGLMLIGYVLLRWRKSARACYPMPFRRRKGYLAGLLFALTATLLPLSLRPDNCAGCVLMAAPGMVADFVSN</sequence>
<dbReference type="OrthoDB" id="7620320at2"/>
<keyword evidence="1" id="KW-1133">Transmembrane helix</keyword>
<evidence type="ECO:0000313" key="2">
    <source>
        <dbReference type="EMBL" id="KCZ58308.1"/>
    </source>
</evidence>
<keyword evidence="1" id="KW-0812">Transmembrane</keyword>
<dbReference type="PATRIC" id="fig|1280947.3.peg.1887"/>
<protein>
    <submittedName>
        <fullName evidence="2">Uncharacterized protein</fullName>
    </submittedName>
</protein>
<reference evidence="2 3" key="1">
    <citation type="journal article" date="2014" name="Antonie Van Leeuwenhoek">
        <title>Hyphomonas beringensis sp. nov. and Hyphomonas chukchiensis sp. nov., isolated from surface seawater of the Bering Sea and Chukchi Sea.</title>
        <authorList>
            <person name="Li C."/>
            <person name="Lai Q."/>
            <person name="Li G."/>
            <person name="Dong C."/>
            <person name="Wang J."/>
            <person name="Liao Y."/>
            <person name="Shao Z."/>
        </authorList>
    </citation>
    <scope>NUCLEOTIDE SEQUENCE [LARGE SCALE GENOMIC DNA]</scope>
    <source>
        <strain evidence="2 3">BH-BN04-4</strain>
    </source>
</reference>
<gene>
    <name evidence="2" type="ORF">HY30_16510</name>
</gene>
<dbReference type="RefSeq" id="WP_034739535.1">
    <property type="nucleotide sequence ID" value="NZ_AWFG01000023.1"/>
</dbReference>